<name>A0A660KXU0_9ACTN</name>
<dbReference type="PROSITE" id="PS51078">
    <property type="entry name" value="ICLR_ED"/>
    <property type="match status" value="1"/>
</dbReference>
<dbReference type="SUPFAM" id="SSF46785">
    <property type="entry name" value="Winged helix' DNA-binding domain"/>
    <property type="match status" value="1"/>
</dbReference>
<protein>
    <recommendedName>
        <fullName evidence="5">Glycerol operon regulatory protein</fullName>
    </recommendedName>
</protein>
<evidence type="ECO:0000256" key="2">
    <source>
        <dbReference type="ARBA" id="ARBA00023125"/>
    </source>
</evidence>
<dbReference type="GO" id="GO:0045892">
    <property type="term" value="P:negative regulation of DNA-templated transcription"/>
    <property type="evidence" value="ECO:0007669"/>
    <property type="project" value="TreeGrafter"/>
</dbReference>
<dbReference type="InterPro" id="IPR036388">
    <property type="entry name" value="WH-like_DNA-bd_sf"/>
</dbReference>
<organism evidence="8 9">
    <name type="scientific">Solirubrobacter pauli</name>
    <dbReference type="NCBI Taxonomy" id="166793"/>
    <lineage>
        <taxon>Bacteria</taxon>
        <taxon>Bacillati</taxon>
        <taxon>Actinomycetota</taxon>
        <taxon>Thermoleophilia</taxon>
        <taxon>Solirubrobacterales</taxon>
        <taxon>Solirubrobacteraceae</taxon>
        <taxon>Solirubrobacter</taxon>
    </lineage>
</organism>
<evidence type="ECO:0000313" key="9">
    <source>
        <dbReference type="Proteomes" id="UP000278962"/>
    </source>
</evidence>
<keyword evidence="3" id="KW-0804">Transcription</keyword>
<dbReference type="RefSeq" id="WP_170179315.1">
    <property type="nucleotide sequence ID" value="NZ_RBIL01000002.1"/>
</dbReference>
<evidence type="ECO:0000256" key="5">
    <source>
        <dbReference type="ARBA" id="ARBA00070406"/>
    </source>
</evidence>
<evidence type="ECO:0000259" key="6">
    <source>
        <dbReference type="PROSITE" id="PS51077"/>
    </source>
</evidence>
<dbReference type="InterPro" id="IPR014757">
    <property type="entry name" value="Tscrpt_reg_IclR_C"/>
</dbReference>
<dbReference type="InterPro" id="IPR005471">
    <property type="entry name" value="Tscrpt_reg_IclR_N"/>
</dbReference>
<keyword evidence="1" id="KW-0805">Transcription regulation</keyword>
<dbReference type="AlphaFoldDB" id="A0A660KXU0"/>
<dbReference type="Pfam" id="PF01614">
    <property type="entry name" value="IclR_C"/>
    <property type="match status" value="1"/>
</dbReference>
<dbReference type="FunFam" id="1.10.10.10:FF:000056">
    <property type="entry name" value="IclR family transcriptional regulator"/>
    <property type="match status" value="1"/>
</dbReference>
<dbReference type="Proteomes" id="UP000278962">
    <property type="component" value="Unassembled WGS sequence"/>
</dbReference>
<reference evidence="8 9" key="1">
    <citation type="submission" date="2018-10" db="EMBL/GenBank/DDBJ databases">
        <title>Genomic Encyclopedia of Archaeal and Bacterial Type Strains, Phase II (KMG-II): from individual species to whole genera.</title>
        <authorList>
            <person name="Goeker M."/>
        </authorList>
    </citation>
    <scope>NUCLEOTIDE SEQUENCE [LARGE SCALE GENOMIC DNA]</scope>
    <source>
        <strain evidence="8 9">DSM 14954</strain>
    </source>
</reference>
<dbReference type="EMBL" id="RBIL01000002">
    <property type="protein sequence ID" value="RKQ86476.1"/>
    <property type="molecule type" value="Genomic_DNA"/>
</dbReference>
<dbReference type="PANTHER" id="PTHR30136">
    <property type="entry name" value="HELIX-TURN-HELIX TRANSCRIPTIONAL REGULATOR, ICLR FAMILY"/>
    <property type="match status" value="1"/>
</dbReference>
<comment type="caution">
    <text evidence="8">The sequence shown here is derived from an EMBL/GenBank/DDBJ whole genome shotgun (WGS) entry which is preliminary data.</text>
</comment>
<evidence type="ECO:0000256" key="1">
    <source>
        <dbReference type="ARBA" id="ARBA00023015"/>
    </source>
</evidence>
<dbReference type="SUPFAM" id="SSF55781">
    <property type="entry name" value="GAF domain-like"/>
    <property type="match status" value="1"/>
</dbReference>
<dbReference type="GO" id="GO:0003700">
    <property type="term" value="F:DNA-binding transcription factor activity"/>
    <property type="evidence" value="ECO:0007669"/>
    <property type="project" value="TreeGrafter"/>
</dbReference>
<keyword evidence="9" id="KW-1185">Reference proteome</keyword>
<dbReference type="Gene3D" id="3.30.450.40">
    <property type="match status" value="1"/>
</dbReference>
<evidence type="ECO:0000313" key="8">
    <source>
        <dbReference type="EMBL" id="RKQ86476.1"/>
    </source>
</evidence>
<dbReference type="InterPro" id="IPR050707">
    <property type="entry name" value="HTH_MetabolicPath_Reg"/>
</dbReference>
<dbReference type="Gene3D" id="1.10.10.10">
    <property type="entry name" value="Winged helix-like DNA-binding domain superfamily/Winged helix DNA-binding domain"/>
    <property type="match status" value="1"/>
</dbReference>
<feature type="domain" description="IclR-ED" evidence="7">
    <location>
        <begin position="67"/>
        <end position="251"/>
    </location>
</feature>
<dbReference type="GO" id="GO:0003677">
    <property type="term" value="F:DNA binding"/>
    <property type="evidence" value="ECO:0007669"/>
    <property type="project" value="UniProtKB-KW"/>
</dbReference>
<dbReference type="PANTHER" id="PTHR30136:SF24">
    <property type="entry name" value="HTH-TYPE TRANSCRIPTIONAL REPRESSOR ALLR"/>
    <property type="match status" value="1"/>
</dbReference>
<keyword evidence="2" id="KW-0238">DNA-binding</keyword>
<dbReference type="InterPro" id="IPR036390">
    <property type="entry name" value="WH_DNA-bd_sf"/>
</dbReference>
<evidence type="ECO:0000256" key="3">
    <source>
        <dbReference type="ARBA" id="ARBA00023163"/>
    </source>
</evidence>
<feature type="domain" description="HTH iclR-type" evidence="6">
    <location>
        <begin position="5"/>
        <end position="66"/>
    </location>
</feature>
<comment type="function">
    <text evidence="4">May be an activator protein for the gylABX operon.</text>
</comment>
<gene>
    <name evidence="8" type="ORF">C8N24_4488</name>
</gene>
<dbReference type="InterPro" id="IPR029016">
    <property type="entry name" value="GAF-like_dom_sf"/>
</dbReference>
<dbReference type="Pfam" id="PF09339">
    <property type="entry name" value="HTH_IclR"/>
    <property type="match status" value="1"/>
</dbReference>
<sequence length="251" mass="26530">MAQRVQSLDRALDLLEALSGADELGVSELAAQTGLVPSTTHRLLGTLVDRGYAAQNPATGRYLLGYKLLQLTGGLSDRMARLRTAARPHLEAIQDETGETTNLCVLEGRNVVYVDSVSGTRSVRLFTDIGHAIPAHTSGAGKALLAWRDPIDVEALLGGSELPASTPRTLTTLTALQDDLAKIRRRGYSTDNEEHELGVGCVATPILNRSGAPLAAISVSGPTTRILHADTADIAGLLREHAEQVAATLEA</sequence>
<dbReference type="SMART" id="SM00346">
    <property type="entry name" value="HTH_ICLR"/>
    <property type="match status" value="1"/>
</dbReference>
<dbReference type="PROSITE" id="PS51077">
    <property type="entry name" value="HTH_ICLR"/>
    <property type="match status" value="1"/>
</dbReference>
<evidence type="ECO:0000259" key="7">
    <source>
        <dbReference type="PROSITE" id="PS51078"/>
    </source>
</evidence>
<proteinExistence type="predicted"/>
<accession>A0A660KXU0</accession>
<evidence type="ECO:0000256" key="4">
    <source>
        <dbReference type="ARBA" id="ARBA00058938"/>
    </source>
</evidence>